<accession>A0ABD3SMT8</accession>
<proteinExistence type="predicted"/>
<protein>
    <submittedName>
        <fullName evidence="2">Uncharacterized protein</fullName>
    </submittedName>
</protein>
<feature type="region of interest" description="Disordered" evidence="1">
    <location>
        <begin position="20"/>
        <end position="41"/>
    </location>
</feature>
<dbReference type="EMBL" id="JBJXBP010000006">
    <property type="protein sequence ID" value="KAL3825553.1"/>
    <property type="molecule type" value="Genomic_DNA"/>
</dbReference>
<sequence length="90" mass="10152">MEDRFNFIFIGSATNVRSITVHPGGQPMNRPIKENPSPKTHKSIRGILTFGFGSVIALEMGCNEFGRFDEGFPFFTHGCESDEGFHRKSW</sequence>
<keyword evidence="3" id="KW-1185">Reference proteome</keyword>
<organism evidence="2 3">
    <name type="scientific">Penstemon smallii</name>
    <dbReference type="NCBI Taxonomy" id="265156"/>
    <lineage>
        <taxon>Eukaryota</taxon>
        <taxon>Viridiplantae</taxon>
        <taxon>Streptophyta</taxon>
        <taxon>Embryophyta</taxon>
        <taxon>Tracheophyta</taxon>
        <taxon>Spermatophyta</taxon>
        <taxon>Magnoliopsida</taxon>
        <taxon>eudicotyledons</taxon>
        <taxon>Gunneridae</taxon>
        <taxon>Pentapetalae</taxon>
        <taxon>asterids</taxon>
        <taxon>lamiids</taxon>
        <taxon>Lamiales</taxon>
        <taxon>Plantaginaceae</taxon>
        <taxon>Cheloneae</taxon>
        <taxon>Penstemon</taxon>
    </lineage>
</organism>
<evidence type="ECO:0000313" key="3">
    <source>
        <dbReference type="Proteomes" id="UP001634393"/>
    </source>
</evidence>
<reference evidence="2 3" key="1">
    <citation type="submission" date="2024-12" db="EMBL/GenBank/DDBJ databases">
        <title>The unique morphological basis and parallel evolutionary history of personate flowers in Penstemon.</title>
        <authorList>
            <person name="Depatie T.H."/>
            <person name="Wessinger C.A."/>
        </authorList>
    </citation>
    <scope>NUCLEOTIDE SEQUENCE [LARGE SCALE GENOMIC DNA]</scope>
    <source>
        <strain evidence="2">WTNN_2</strain>
        <tissue evidence="2">Leaf</tissue>
    </source>
</reference>
<dbReference type="AlphaFoldDB" id="A0ABD3SMT8"/>
<evidence type="ECO:0000256" key="1">
    <source>
        <dbReference type="SAM" id="MobiDB-lite"/>
    </source>
</evidence>
<name>A0ABD3SMT8_9LAMI</name>
<dbReference type="Proteomes" id="UP001634393">
    <property type="component" value="Unassembled WGS sequence"/>
</dbReference>
<gene>
    <name evidence="2" type="ORF">ACJIZ3_021582</name>
</gene>
<comment type="caution">
    <text evidence="2">The sequence shown here is derived from an EMBL/GenBank/DDBJ whole genome shotgun (WGS) entry which is preliminary data.</text>
</comment>
<evidence type="ECO:0000313" key="2">
    <source>
        <dbReference type="EMBL" id="KAL3825553.1"/>
    </source>
</evidence>